<proteinExistence type="predicted"/>
<evidence type="ECO:0000256" key="1">
    <source>
        <dbReference type="SAM" id="MobiDB-lite"/>
    </source>
</evidence>
<dbReference type="AlphaFoldDB" id="A0A4S2KYP9"/>
<gene>
    <name evidence="2" type="ORF">DBV15_01442</name>
</gene>
<feature type="compositionally biased region" description="Polar residues" evidence="1">
    <location>
        <begin position="27"/>
        <end position="44"/>
    </location>
</feature>
<organism evidence="2 3">
    <name type="scientific">Temnothorax longispinosus</name>
    <dbReference type="NCBI Taxonomy" id="300112"/>
    <lineage>
        <taxon>Eukaryota</taxon>
        <taxon>Metazoa</taxon>
        <taxon>Ecdysozoa</taxon>
        <taxon>Arthropoda</taxon>
        <taxon>Hexapoda</taxon>
        <taxon>Insecta</taxon>
        <taxon>Pterygota</taxon>
        <taxon>Neoptera</taxon>
        <taxon>Endopterygota</taxon>
        <taxon>Hymenoptera</taxon>
        <taxon>Apocrita</taxon>
        <taxon>Aculeata</taxon>
        <taxon>Formicoidea</taxon>
        <taxon>Formicidae</taxon>
        <taxon>Myrmicinae</taxon>
        <taxon>Temnothorax</taxon>
    </lineage>
</organism>
<dbReference type="InterPro" id="IPR019375">
    <property type="entry name" value="Ribosomal_bS1m"/>
</dbReference>
<feature type="region of interest" description="Disordered" evidence="1">
    <location>
        <begin position="27"/>
        <end position="69"/>
    </location>
</feature>
<evidence type="ECO:0008006" key="4">
    <source>
        <dbReference type="Google" id="ProtNLM"/>
    </source>
</evidence>
<evidence type="ECO:0000313" key="2">
    <source>
        <dbReference type="EMBL" id="TGZ53369.1"/>
    </source>
</evidence>
<feature type="compositionally biased region" description="Polar residues" evidence="1">
    <location>
        <begin position="56"/>
        <end position="69"/>
    </location>
</feature>
<dbReference type="STRING" id="300112.A0A4S2KYP9"/>
<comment type="caution">
    <text evidence="2">The sequence shown here is derived from an EMBL/GenBank/DDBJ whole genome shotgun (WGS) entry which is preliminary data.</text>
</comment>
<evidence type="ECO:0000313" key="3">
    <source>
        <dbReference type="Proteomes" id="UP000310200"/>
    </source>
</evidence>
<dbReference type="Pfam" id="PF10246">
    <property type="entry name" value="MRP-S35"/>
    <property type="match status" value="1"/>
</dbReference>
<keyword evidence="3" id="KW-1185">Reference proteome</keyword>
<protein>
    <recommendedName>
        <fullName evidence="4">28S ribosomal protein S28, mitochondrial</fullName>
    </recommendedName>
</protein>
<sequence length="211" mass="23512">MNKIHRLEKALMHLRSLVVSRVNSSSTRCFSTNKDSEGQGNDSHPSVEPGAEKEAVTQTKENAEASTSEVKLSGFAQSYEKFSHIDDKKPETPQTFASLIRNSKLVDLGDPEGKVVTGEIFHVVGNDLYIDFGWKFHCVCQKPIKNGQYYVRGSKVRLRVKDLELSSKFLGAATDITLLEADCTLIGLISSPLQTTEQKARTTRRPRIQDL</sequence>
<dbReference type="EMBL" id="QBLH01001040">
    <property type="protein sequence ID" value="TGZ53369.1"/>
    <property type="molecule type" value="Genomic_DNA"/>
</dbReference>
<reference evidence="2 3" key="1">
    <citation type="journal article" date="2019" name="Philos. Trans. R. Soc. Lond., B, Biol. Sci.">
        <title>Ant behaviour and brain gene expression of defending hosts depend on the ecological success of the intruding social parasite.</title>
        <authorList>
            <person name="Kaur R."/>
            <person name="Stoldt M."/>
            <person name="Jongepier E."/>
            <person name="Feldmeyer B."/>
            <person name="Menzel F."/>
            <person name="Bornberg-Bauer E."/>
            <person name="Foitzik S."/>
        </authorList>
    </citation>
    <scope>NUCLEOTIDE SEQUENCE [LARGE SCALE GENOMIC DNA]</scope>
    <source>
        <tissue evidence="2">Whole body</tissue>
    </source>
</reference>
<dbReference type="Proteomes" id="UP000310200">
    <property type="component" value="Unassembled WGS sequence"/>
</dbReference>
<dbReference type="PANTHER" id="PTHR13447">
    <property type="entry name" value="MITOCHONDRIAL 28S RIBOSOMAL PROTEIN S28"/>
    <property type="match status" value="1"/>
</dbReference>
<accession>A0A4S2KYP9</accession>
<name>A0A4S2KYP9_9HYME</name>
<dbReference type="PANTHER" id="PTHR13447:SF2">
    <property type="entry name" value="SMALL RIBOSOMAL SUBUNIT PROTEIN BS1M"/>
    <property type="match status" value="1"/>
</dbReference>
<dbReference type="GO" id="GO:0005763">
    <property type="term" value="C:mitochondrial small ribosomal subunit"/>
    <property type="evidence" value="ECO:0007669"/>
    <property type="project" value="TreeGrafter"/>
</dbReference>